<dbReference type="Proteomes" id="UP000033647">
    <property type="component" value="Unassembled WGS sequence"/>
</dbReference>
<dbReference type="OrthoDB" id="5398685at2759"/>
<accession>A0A0F4GW72</accession>
<protein>
    <submittedName>
        <fullName evidence="2">Uncharacterized protein</fullName>
    </submittedName>
</protein>
<feature type="region of interest" description="Disordered" evidence="1">
    <location>
        <begin position="51"/>
        <end position="85"/>
    </location>
</feature>
<dbReference type="EMBL" id="LAFY01000281">
    <property type="protein sequence ID" value="KJY01484.1"/>
    <property type="molecule type" value="Genomic_DNA"/>
</dbReference>
<comment type="caution">
    <text evidence="2">The sequence shown here is derived from an EMBL/GenBank/DDBJ whole genome shotgun (WGS) entry which is preliminary data.</text>
</comment>
<organism evidence="2 3">
    <name type="scientific">Zymoseptoria brevis</name>
    <dbReference type="NCBI Taxonomy" id="1047168"/>
    <lineage>
        <taxon>Eukaryota</taxon>
        <taxon>Fungi</taxon>
        <taxon>Dikarya</taxon>
        <taxon>Ascomycota</taxon>
        <taxon>Pezizomycotina</taxon>
        <taxon>Dothideomycetes</taxon>
        <taxon>Dothideomycetidae</taxon>
        <taxon>Mycosphaerellales</taxon>
        <taxon>Mycosphaerellaceae</taxon>
        <taxon>Zymoseptoria</taxon>
    </lineage>
</organism>
<evidence type="ECO:0000313" key="3">
    <source>
        <dbReference type="Proteomes" id="UP000033647"/>
    </source>
</evidence>
<evidence type="ECO:0000313" key="2">
    <source>
        <dbReference type="EMBL" id="KJY01484.1"/>
    </source>
</evidence>
<feature type="compositionally biased region" description="Polar residues" evidence="1">
    <location>
        <begin position="62"/>
        <end position="79"/>
    </location>
</feature>
<name>A0A0F4GW72_9PEZI</name>
<dbReference type="AlphaFoldDB" id="A0A0F4GW72"/>
<reference evidence="2 3" key="1">
    <citation type="submission" date="2015-03" db="EMBL/GenBank/DDBJ databases">
        <title>RNA-seq based gene annotation and comparative genomics of four Zymoseptoria species reveal species-specific pathogenicity related genes and transposable element activity.</title>
        <authorList>
            <person name="Grandaubert J."/>
            <person name="Bhattacharyya A."/>
            <person name="Stukenbrock E.H."/>
        </authorList>
    </citation>
    <scope>NUCLEOTIDE SEQUENCE [LARGE SCALE GENOMIC DNA]</scope>
    <source>
        <strain evidence="2 3">Zb18110</strain>
    </source>
</reference>
<gene>
    <name evidence="2" type="ORF">TI39_contig289g00027</name>
</gene>
<keyword evidence="3" id="KW-1185">Reference proteome</keyword>
<sequence length="85" mass="8693">MSSNEEPTSSADAGEGADLARAFQALAKGERAAAVLEQQLNSMESKIEALLAEAEDREKAAQQLSGSGSQAGPNGSGTRDGQKQS</sequence>
<proteinExistence type="predicted"/>
<evidence type="ECO:0000256" key="1">
    <source>
        <dbReference type="SAM" id="MobiDB-lite"/>
    </source>
</evidence>